<evidence type="ECO:0000259" key="2">
    <source>
        <dbReference type="Pfam" id="PF25583"/>
    </source>
</evidence>
<dbReference type="InterPro" id="IPR051534">
    <property type="entry name" value="CBASS_pafABC_assoc_protein"/>
</dbReference>
<comment type="caution">
    <text evidence="3">The sequence shown here is derived from an EMBL/GenBank/DDBJ whole genome shotgun (WGS) entry which is preliminary data.</text>
</comment>
<organism evidence="3 4">
    <name type="scientific">Pseudoclavibacter chungangensis</name>
    <dbReference type="NCBI Taxonomy" id="587635"/>
    <lineage>
        <taxon>Bacteria</taxon>
        <taxon>Bacillati</taxon>
        <taxon>Actinomycetota</taxon>
        <taxon>Actinomycetes</taxon>
        <taxon>Micrococcales</taxon>
        <taxon>Microbacteriaceae</taxon>
        <taxon>Pseudoclavibacter</taxon>
    </lineage>
</organism>
<feature type="domain" description="WCX" evidence="2">
    <location>
        <begin position="254"/>
        <end position="316"/>
    </location>
</feature>
<dbReference type="Proteomes" id="UP000467240">
    <property type="component" value="Unassembled WGS sequence"/>
</dbReference>
<dbReference type="EMBL" id="WBJZ01000004">
    <property type="protein sequence ID" value="KAB1660221.1"/>
    <property type="molecule type" value="Genomic_DNA"/>
</dbReference>
<gene>
    <name evidence="3" type="ORF">F8O01_04460</name>
</gene>
<accession>A0A7J5C2F4</accession>
<evidence type="ECO:0000313" key="4">
    <source>
        <dbReference type="Proteomes" id="UP000467240"/>
    </source>
</evidence>
<protein>
    <submittedName>
        <fullName evidence="3">WYL domain-containing protein</fullName>
    </submittedName>
</protein>
<evidence type="ECO:0000259" key="1">
    <source>
        <dbReference type="Pfam" id="PF13280"/>
    </source>
</evidence>
<dbReference type="InterPro" id="IPR057727">
    <property type="entry name" value="WCX_dom"/>
</dbReference>
<dbReference type="PROSITE" id="PS52050">
    <property type="entry name" value="WYL"/>
    <property type="match status" value="1"/>
</dbReference>
<dbReference type="Pfam" id="PF13280">
    <property type="entry name" value="WYL"/>
    <property type="match status" value="1"/>
</dbReference>
<proteinExistence type="predicted"/>
<dbReference type="AlphaFoldDB" id="A0A7J5C2F4"/>
<evidence type="ECO:0000313" key="3">
    <source>
        <dbReference type="EMBL" id="KAB1660221.1"/>
    </source>
</evidence>
<dbReference type="OrthoDB" id="3268930at2"/>
<dbReference type="PANTHER" id="PTHR34580:SF3">
    <property type="entry name" value="PROTEIN PAFB"/>
    <property type="match status" value="1"/>
</dbReference>
<reference evidence="3 4" key="1">
    <citation type="submission" date="2019-09" db="EMBL/GenBank/DDBJ databases">
        <title>Phylogeny of genus Pseudoclavibacter and closely related genus.</title>
        <authorList>
            <person name="Li Y."/>
        </authorList>
    </citation>
    <scope>NUCLEOTIDE SEQUENCE [LARGE SCALE GENOMIC DNA]</scope>
    <source>
        <strain evidence="3 4">DSM 23821</strain>
    </source>
</reference>
<sequence>MLALLMTRSGLTKAHVYASVHGYRRAFEQSGQTAALDKMFERDKAELRDLGLTLETFDDPSAPGDNQLTRYRIPNTASPFPAGTTLDADEVLLLSLAAAVWREGSLSGESRRGLMKLRSLGVEVGEERAALVPRWRSRDAAFEPLAAAIDTGRIVEFRYLRPGDDAARLRHVEPLALVRHEGRWLLGAYDLDREDERTFLLSRVLGGIRKGGPIDEERATVAAREDQAERFLRRLQEFATQNSALLDVRPGGDAEQRLAKRGTLTAAAPTSWGRVELHYTDLDLLADELAAFGPEVRVVGPTELHDAVVSRLRRALENHGSDA</sequence>
<feature type="domain" description="WYL" evidence="1">
    <location>
        <begin position="141"/>
        <end position="204"/>
    </location>
</feature>
<dbReference type="Pfam" id="PF25583">
    <property type="entry name" value="WCX"/>
    <property type="match status" value="1"/>
</dbReference>
<dbReference type="InterPro" id="IPR026881">
    <property type="entry name" value="WYL_dom"/>
</dbReference>
<dbReference type="PANTHER" id="PTHR34580">
    <property type="match status" value="1"/>
</dbReference>
<keyword evidence="4" id="KW-1185">Reference proteome</keyword>
<name>A0A7J5C2F4_9MICO</name>